<dbReference type="Proteomes" id="UP000694941">
    <property type="component" value="Unplaced"/>
</dbReference>
<dbReference type="PANTHER" id="PTHR45775:SF6">
    <property type="entry name" value="RAD, GEM_KIR FAMILY MEMBER 2, ISOFORM C"/>
    <property type="match status" value="1"/>
</dbReference>
<reference evidence="4" key="1">
    <citation type="submission" date="2025-08" db="UniProtKB">
        <authorList>
            <consortium name="RefSeq"/>
        </authorList>
    </citation>
    <scope>IDENTIFICATION</scope>
    <source>
        <tissue evidence="4">Muscle</tissue>
    </source>
</reference>
<evidence type="ECO:0000256" key="2">
    <source>
        <dbReference type="ARBA" id="ARBA00022553"/>
    </source>
</evidence>
<evidence type="ECO:0000313" key="3">
    <source>
        <dbReference type="Proteomes" id="UP000694941"/>
    </source>
</evidence>
<keyword evidence="2" id="KW-0597">Phosphoprotein</keyword>
<keyword evidence="3" id="KW-1185">Reference proteome</keyword>
<sequence>MYVLGGLNETVNQSFCKLAKEEELLTESKIDTKSGTIRRTQSVKATRRFQTQCRRERISSIPGETYISSGETLPSGGSSKDIILTSTKFERLRNFSVTSKGIVNRGDSFRSKSRSSGNFFCSRNAPNSKPSTANIPIVLPSLHPVPVLIVGSSNVGKSSLSHQFTTSEYICTYDCSLDDENEKTVRVVLNEEETDLLLIEKSITTETISALLNLDVASYVVMYSVVDKISFQRARNFISQMTRCVDTTKKTVILVGNKTDLVRLRKISLEEGRSLAKSHGCKFIEISTGLNHHLDELLVGIINQFRLKRHCFEVTTNDNVVPENSRRRFIGCIGSSRKYILKRILRRSWKRCSSCDNLNGI</sequence>
<dbReference type="SMART" id="SM00175">
    <property type="entry name" value="RAB"/>
    <property type="match status" value="1"/>
</dbReference>
<evidence type="ECO:0000256" key="1">
    <source>
        <dbReference type="ARBA" id="ARBA00008846"/>
    </source>
</evidence>
<dbReference type="InterPro" id="IPR001806">
    <property type="entry name" value="Small_GTPase"/>
</dbReference>
<gene>
    <name evidence="4" type="primary">LOC111089532</name>
</gene>
<dbReference type="InterPro" id="IPR027417">
    <property type="entry name" value="P-loop_NTPase"/>
</dbReference>
<dbReference type="InterPro" id="IPR051641">
    <property type="entry name" value="RGK_GTP-binding_reg"/>
</dbReference>
<accession>A0ABM1TPW4</accession>
<dbReference type="Gene3D" id="3.40.50.300">
    <property type="entry name" value="P-loop containing nucleotide triphosphate hydrolases"/>
    <property type="match status" value="1"/>
</dbReference>
<dbReference type="SUPFAM" id="SSF52540">
    <property type="entry name" value="P-loop containing nucleoside triphosphate hydrolases"/>
    <property type="match status" value="1"/>
</dbReference>
<evidence type="ECO:0000313" key="4">
    <source>
        <dbReference type="RefSeq" id="XP_022257920.1"/>
    </source>
</evidence>
<dbReference type="PRINTS" id="PR00449">
    <property type="entry name" value="RASTRNSFRMNG"/>
</dbReference>
<dbReference type="Pfam" id="PF00071">
    <property type="entry name" value="Ras"/>
    <property type="match status" value="1"/>
</dbReference>
<organism evidence="3 4">
    <name type="scientific">Limulus polyphemus</name>
    <name type="common">Atlantic horseshoe crab</name>
    <dbReference type="NCBI Taxonomy" id="6850"/>
    <lineage>
        <taxon>Eukaryota</taxon>
        <taxon>Metazoa</taxon>
        <taxon>Ecdysozoa</taxon>
        <taxon>Arthropoda</taxon>
        <taxon>Chelicerata</taxon>
        <taxon>Merostomata</taxon>
        <taxon>Xiphosura</taxon>
        <taxon>Limulidae</taxon>
        <taxon>Limulus</taxon>
    </lineage>
</organism>
<protein>
    <submittedName>
        <fullName evidence="4">GTP-binding protein REM 1-like</fullName>
    </submittedName>
</protein>
<dbReference type="RefSeq" id="XP_022257920.1">
    <property type="nucleotide sequence ID" value="XM_022402212.1"/>
</dbReference>
<dbReference type="PROSITE" id="PS51421">
    <property type="entry name" value="RAS"/>
    <property type="match status" value="1"/>
</dbReference>
<proteinExistence type="inferred from homology"/>
<comment type="similarity">
    <text evidence="1">Belongs to the small GTPase superfamily. RGK family.</text>
</comment>
<dbReference type="GeneID" id="111089532"/>
<dbReference type="PANTHER" id="PTHR45775">
    <property type="entry name" value="RAD, GEM/KIR FAMILY MEMBER 2, ISOFORM C"/>
    <property type="match status" value="1"/>
</dbReference>
<dbReference type="SMART" id="SM00173">
    <property type="entry name" value="RAS"/>
    <property type="match status" value="1"/>
</dbReference>
<name>A0ABM1TPW4_LIMPO</name>
<dbReference type="PROSITE" id="PS51419">
    <property type="entry name" value="RAB"/>
    <property type="match status" value="1"/>
</dbReference>